<feature type="compositionally biased region" description="Polar residues" evidence="2">
    <location>
        <begin position="141"/>
        <end position="154"/>
    </location>
</feature>
<reference evidence="4" key="1">
    <citation type="submission" date="2025-08" db="UniProtKB">
        <authorList>
            <consortium name="RefSeq"/>
        </authorList>
    </citation>
    <scope>IDENTIFICATION</scope>
    <source>
        <tissue evidence="4">Leaf</tissue>
    </source>
</reference>
<keyword evidence="3" id="KW-1185">Reference proteome</keyword>
<dbReference type="Proteomes" id="UP000504621">
    <property type="component" value="Unplaced"/>
</dbReference>
<dbReference type="RefSeq" id="XP_021294641.1">
    <property type="nucleotide sequence ID" value="XM_021438966.1"/>
</dbReference>
<protein>
    <submittedName>
        <fullName evidence="4">Protein ENDOSPERM DEFECTIVE 1-like</fullName>
    </submittedName>
</protein>
<sequence length="517" mass="57006">MMVQAGGVVESSHAVAPPLPHPPQRRPRVREVSSRFMSPVASSYSGEPARSPLLKQQRSISTQRQRRQLEMEADENRPAPSETPRRLESSFVNTNSSSNIQKKDHHCRTYSDSGKLFGRSTTGAPSKPDTPTPTPTPTPTITSFDRSATLSSSSRIRLNHRSANISSTATASAAAKLSQSSGMALSSKSNVSSPSQEASSVSSNDMGSTVRSLINFRSSMPEADLLPPVSTRLLTDRNVNNAVDSSKLPASPFSRSLNSPLSTCEPSLFHHPNPSIKGVSTRMGPLSLPLVPSHTKIGTDAIRRPKKVSSHQEDLHSLKLLHNYYLQWRYANANAEASMKIQKGETERTLYSLEVRIAELNDCVRRKRIELELLQRMKTLSKILEAQMPYLEEWSALQGDYLNSLSEAIQSLLNTSLRLPISGNVKADTRKVAEAMKSAIKLMEMILCHVQSFMPKAEEMERLISELARVAGGERALIDECGDLLSKTNTFLLEESSLRGQLMQLQLVRVPVNSNHM</sequence>
<dbReference type="GO" id="GO:0008017">
    <property type="term" value="F:microtubule binding"/>
    <property type="evidence" value="ECO:0007669"/>
    <property type="project" value="TreeGrafter"/>
</dbReference>
<dbReference type="Pfam" id="PF04484">
    <property type="entry name" value="QWRF"/>
    <property type="match status" value="1"/>
</dbReference>
<organism evidence="3 4">
    <name type="scientific">Herrania umbratica</name>
    <dbReference type="NCBI Taxonomy" id="108875"/>
    <lineage>
        <taxon>Eukaryota</taxon>
        <taxon>Viridiplantae</taxon>
        <taxon>Streptophyta</taxon>
        <taxon>Embryophyta</taxon>
        <taxon>Tracheophyta</taxon>
        <taxon>Spermatophyta</taxon>
        <taxon>Magnoliopsida</taxon>
        <taxon>eudicotyledons</taxon>
        <taxon>Gunneridae</taxon>
        <taxon>Pentapetalae</taxon>
        <taxon>rosids</taxon>
        <taxon>malvids</taxon>
        <taxon>Malvales</taxon>
        <taxon>Malvaceae</taxon>
        <taxon>Byttnerioideae</taxon>
        <taxon>Herrania</taxon>
    </lineage>
</organism>
<dbReference type="GeneID" id="110424412"/>
<evidence type="ECO:0000313" key="4">
    <source>
        <dbReference type="RefSeq" id="XP_021294641.1"/>
    </source>
</evidence>
<gene>
    <name evidence="4" type="primary">LOC110424412</name>
</gene>
<evidence type="ECO:0000256" key="1">
    <source>
        <dbReference type="ARBA" id="ARBA00010016"/>
    </source>
</evidence>
<feature type="region of interest" description="Disordered" evidence="2">
    <location>
        <begin position="1"/>
        <end position="154"/>
    </location>
</feature>
<dbReference type="InterPro" id="IPR007573">
    <property type="entry name" value="QWRF"/>
</dbReference>
<comment type="similarity">
    <text evidence="1">Belongs to the QWRF family.</text>
</comment>
<feature type="compositionally biased region" description="Basic and acidic residues" evidence="2">
    <location>
        <begin position="67"/>
        <end position="88"/>
    </location>
</feature>
<dbReference type="GO" id="GO:0005880">
    <property type="term" value="C:nuclear microtubule"/>
    <property type="evidence" value="ECO:0007669"/>
    <property type="project" value="TreeGrafter"/>
</dbReference>
<feature type="region of interest" description="Disordered" evidence="2">
    <location>
        <begin position="185"/>
        <end position="207"/>
    </location>
</feature>
<feature type="compositionally biased region" description="Polar residues" evidence="2">
    <location>
        <begin position="90"/>
        <end position="100"/>
    </location>
</feature>
<dbReference type="GO" id="GO:0051225">
    <property type="term" value="P:spindle assembly"/>
    <property type="evidence" value="ECO:0007669"/>
    <property type="project" value="TreeGrafter"/>
</dbReference>
<dbReference type="AlphaFoldDB" id="A0A6J1B627"/>
<dbReference type="PANTHER" id="PTHR31807:SF6">
    <property type="entry name" value="PROTEIN ENDOSPERM DEFECTIVE 1-RELATED"/>
    <property type="match status" value="1"/>
</dbReference>
<feature type="compositionally biased region" description="Low complexity" evidence="2">
    <location>
        <begin position="189"/>
        <end position="203"/>
    </location>
</feature>
<proteinExistence type="inferred from homology"/>
<name>A0A6J1B627_9ROSI</name>
<dbReference type="GO" id="GO:0005737">
    <property type="term" value="C:cytoplasm"/>
    <property type="evidence" value="ECO:0007669"/>
    <property type="project" value="TreeGrafter"/>
</dbReference>
<feature type="compositionally biased region" description="Pro residues" evidence="2">
    <location>
        <begin position="128"/>
        <end position="138"/>
    </location>
</feature>
<evidence type="ECO:0000256" key="2">
    <source>
        <dbReference type="SAM" id="MobiDB-lite"/>
    </source>
</evidence>
<dbReference type="PANTHER" id="PTHR31807">
    <property type="entry name" value="AUGMIN FAMILY MEMBER"/>
    <property type="match status" value="1"/>
</dbReference>
<dbReference type="OrthoDB" id="542108at2759"/>
<evidence type="ECO:0000313" key="3">
    <source>
        <dbReference type="Proteomes" id="UP000504621"/>
    </source>
</evidence>
<accession>A0A6J1B627</accession>